<reference evidence="3" key="1">
    <citation type="journal article" date="2019" name="Int. J. Syst. Evol. Microbiol.">
        <title>The Global Catalogue of Microorganisms (GCM) 10K type strain sequencing project: providing services to taxonomists for standard genome sequencing and annotation.</title>
        <authorList>
            <consortium name="The Broad Institute Genomics Platform"/>
            <consortium name="The Broad Institute Genome Sequencing Center for Infectious Disease"/>
            <person name="Wu L."/>
            <person name="Ma J."/>
        </authorList>
    </citation>
    <scope>NUCLEOTIDE SEQUENCE [LARGE SCALE GENOMIC DNA]</scope>
    <source>
        <strain evidence="3">KCTC 33676</strain>
    </source>
</reference>
<evidence type="ECO:0000313" key="3">
    <source>
        <dbReference type="Proteomes" id="UP001597497"/>
    </source>
</evidence>
<sequence length="172" mass="19668">MKRRKLTRDYGWAGEQVVASELGQLPSEYSVLNRRIVQAPNGSRQEFDHIVVGPSGIFHIETKNWAGEMIFEKEAVQREEGRADVEDPFAQLYRQGYVLKDRLRELGVDAPVYGVLCMTHPKAVWKGKTAFPTMRTEGVVSYILKKQSKQPLRSAEIKKIVRAIREYSQSSK</sequence>
<gene>
    <name evidence="2" type="ORF">ACFSUC_13290</name>
</gene>
<evidence type="ECO:0000313" key="2">
    <source>
        <dbReference type="EMBL" id="MFD2672538.1"/>
    </source>
</evidence>
<dbReference type="Proteomes" id="UP001597497">
    <property type="component" value="Unassembled WGS sequence"/>
</dbReference>
<accession>A0ABW5RC67</accession>
<comment type="caution">
    <text evidence="2">The sequence shown here is derived from an EMBL/GenBank/DDBJ whole genome shotgun (WGS) entry which is preliminary data.</text>
</comment>
<evidence type="ECO:0000259" key="1">
    <source>
        <dbReference type="PROSITE" id="PS50965"/>
    </source>
</evidence>
<proteinExistence type="predicted"/>
<name>A0ABW5RC67_9BACL</name>
<dbReference type="PROSITE" id="PS50965">
    <property type="entry name" value="NERD"/>
    <property type="match status" value="1"/>
</dbReference>
<keyword evidence="3" id="KW-1185">Reference proteome</keyword>
<dbReference type="InterPro" id="IPR011528">
    <property type="entry name" value="NERD"/>
</dbReference>
<dbReference type="Pfam" id="PF08378">
    <property type="entry name" value="NERD"/>
    <property type="match status" value="1"/>
</dbReference>
<feature type="domain" description="NERD" evidence="1">
    <location>
        <begin position="10"/>
        <end position="122"/>
    </location>
</feature>
<dbReference type="RefSeq" id="WP_379930180.1">
    <property type="nucleotide sequence ID" value="NZ_JBHUMM010000042.1"/>
</dbReference>
<dbReference type="EMBL" id="JBHUMM010000042">
    <property type="protein sequence ID" value="MFD2672538.1"/>
    <property type="molecule type" value="Genomic_DNA"/>
</dbReference>
<organism evidence="2 3">
    <name type="scientific">Marinicrinis sediminis</name>
    <dbReference type="NCBI Taxonomy" id="1652465"/>
    <lineage>
        <taxon>Bacteria</taxon>
        <taxon>Bacillati</taxon>
        <taxon>Bacillota</taxon>
        <taxon>Bacilli</taxon>
        <taxon>Bacillales</taxon>
        <taxon>Paenibacillaceae</taxon>
    </lineage>
</organism>
<protein>
    <submittedName>
        <fullName evidence="2">Nuclease-related domain-containing protein</fullName>
    </submittedName>
</protein>